<keyword evidence="3 7" id="KW-0812">Transmembrane</keyword>
<dbReference type="AlphaFoldDB" id="A0A6A4WJW3"/>
<dbReference type="GO" id="GO:0016020">
    <property type="term" value="C:membrane"/>
    <property type="evidence" value="ECO:0007669"/>
    <property type="project" value="UniProtKB-SubCell"/>
</dbReference>
<dbReference type="Pfam" id="PF08016">
    <property type="entry name" value="PKD_channel"/>
    <property type="match status" value="1"/>
</dbReference>
<comment type="caution">
    <text evidence="9">The sequence shown here is derived from an EMBL/GenBank/DDBJ whole genome shotgun (WGS) entry which is preliminary data.</text>
</comment>
<feature type="region of interest" description="Disordered" evidence="6">
    <location>
        <begin position="107"/>
        <end position="126"/>
    </location>
</feature>
<accession>A0A6A4WJW3</accession>
<evidence type="ECO:0000313" key="10">
    <source>
        <dbReference type="Proteomes" id="UP000440578"/>
    </source>
</evidence>
<organism evidence="9 10">
    <name type="scientific">Amphibalanus amphitrite</name>
    <name type="common">Striped barnacle</name>
    <name type="synonym">Balanus amphitrite</name>
    <dbReference type="NCBI Taxonomy" id="1232801"/>
    <lineage>
        <taxon>Eukaryota</taxon>
        <taxon>Metazoa</taxon>
        <taxon>Ecdysozoa</taxon>
        <taxon>Arthropoda</taxon>
        <taxon>Crustacea</taxon>
        <taxon>Multicrustacea</taxon>
        <taxon>Cirripedia</taxon>
        <taxon>Thoracica</taxon>
        <taxon>Thoracicalcarea</taxon>
        <taxon>Balanomorpha</taxon>
        <taxon>Balanoidea</taxon>
        <taxon>Balanidae</taxon>
        <taxon>Amphibalaninae</taxon>
        <taxon>Amphibalanus</taxon>
    </lineage>
</organism>
<evidence type="ECO:0000259" key="8">
    <source>
        <dbReference type="Pfam" id="PF08016"/>
    </source>
</evidence>
<feature type="transmembrane region" description="Helical" evidence="7">
    <location>
        <begin position="31"/>
        <end position="56"/>
    </location>
</feature>
<name>A0A6A4WJW3_AMPAM</name>
<feature type="compositionally biased region" description="Low complexity" evidence="6">
    <location>
        <begin position="198"/>
        <end position="207"/>
    </location>
</feature>
<protein>
    <recommendedName>
        <fullName evidence="8">Polycystin cation channel PKD1/PKD2 domain-containing protein</fullName>
    </recommendedName>
</protein>
<evidence type="ECO:0000256" key="5">
    <source>
        <dbReference type="ARBA" id="ARBA00023136"/>
    </source>
</evidence>
<dbReference type="EMBL" id="VIIS01000872">
    <property type="protein sequence ID" value="KAF0304104.1"/>
    <property type="molecule type" value="Genomic_DNA"/>
</dbReference>
<evidence type="ECO:0000256" key="3">
    <source>
        <dbReference type="ARBA" id="ARBA00022692"/>
    </source>
</evidence>
<keyword evidence="10" id="KW-1185">Reference proteome</keyword>
<dbReference type="InterPro" id="IPR013122">
    <property type="entry name" value="PKD1_2_channel"/>
</dbReference>
<keyword evidence="5 7" id="KW-0472">Membrane</keyword>
<keyword evidence="4 7" id="KW-1133">Transmembrane helix</keyword>
<dbReference type="InterPro" id="IPR051223">
    <property type="entry name" value="Polycystin"/>
</dbReference>
<feature type="region of interest" description="Disordered" evidence="6">
    <location>
        <begin position="131"/>
        <end position="214"/>
    </location>
</feature>
<evidence type="ECO:0000256" key="6">
    <source>
        <dbReference type="SAM" id="MobiDB-lite"/>
    </source>
</evidence>
<evidence type="ECO:0000256" key="7">
    <source>
        <dbReference type="SAM" id="Phobius"/>
    </source>
</evidence>
<comment type="subcellular location">
    <subcellularLocation>
        <location evidence="1">Membrane</location>
        <topology evidence="1">Multi-pass membrane protein</topology>
    </subcellularLocation>
</comment>
<evidence type="ECO:0000256" key="4">
    <source>
        <dbReference type="ARBA" id="ARBA00022989"/>
    </source>
</evidence>
<comment type="similarity">
    <text evidence="2">Belongs to the polycystin family.</text>
</comment>
<sequence>MWSSIISLILFSIGTFDYDGYITTDRTFGAIFFVTYVFFVMIYLINVMLSIIMAGYEMAMDDMQHLVTKYDVGRRVHLGVSPVLRMPSCALRPPAVPRRVGMIEPEDVDEDEGAAPAAADQQPGHRFLLDEEDVAGGRRGHTRRRVSAAAERHRRRSRATTGRRHRGPPVPRRKDPSQPSTSGLTRADLARLAGRSTAAPPQAQGGARPHVPTR</sequence>
<proteinExistence type="inferred from homology"/>
<dbReference type="OrthoDB" id="444119at2759"/>
<dbReference type="Proteomes" id="UP000440578">
    <property type="component" value="Unassembled WGS sequence"/>
</dbReference>
<feature type="domain" description="Polycystin cation channel PKD1/PKD2" evidence="8">
    <location>
        <begin position="1"/>
        <end position="57"/>
    </location>
</feature>
<gene>
    <name evidence="9" type="ORF">FJT64_024020</name>
</gene>
<evidence type="ECO:0000256" key="1">
    <source>
        <dbReference type="ARBA" id="ARBA00004141"/>
    </source>
</evidence>
<feature type="compositionally biased region" description="Basic residues" evidence="6">
    <location>
        <begin position="138"/>
        <end position="167"/>
    </location>
</feature>
<evidence type="ECO:0000313" key="9">
    <source>
        <dbReference type="EMBL" id="KAF0304104.1"/>
    </source>
</evidence>
<dbReference type="PANTHER" id="PTHR10877">
    <property type="entry name" value="POLYCYSTIN FAMILY MEMBER"/>
    <property type="match status" value="1"/>
</dbReference>
<dbReference type="PANTHER" id="PTHR10877:SF183">
    <property type="entry name" value="AT14535P-RELATED"/>
    <property type="match status" value="1"/>
</dbReference>
<reference evidence="9 10" key="1">
    <citation type="submission" date="2019-07" db="EMBL/GenBank/DDBJ databases">
        <title>Draft genome assembly of a fouling barnacle, Amphibalanus amphitrite (Darwin, 1854): The first reference genome for Thecostraca.</title>
        <authorList>
            <person name="Kim W."/>
        </authorList>
    </citation>
    <scope>NUCLEOTIDE SEQUENCE [LARGE SCALE GENOMIC DNA]</scope>
    <source>
        <strain evidence="9">SNU_AA5</strain>
        <tissue evidence="9">Soma without cirri and trophi</tissue>
    </source>
</reference>
<evidence type="ECO:0000256" key="2">
    <source>
        <dbReference type="ARBA" id="ARBA00007200"/>
    </source>
</evidence>